<evidence type="ECO:0000256" key="3">
    <source>
        <dbReference type="ARBA" id="ARBA00023163"/>
    </source>
</evidence>
<dbReference type="Pfam" id="PF03514">
    <property type="entry name" value="GRAS"/>
    <property type="match status" value="1"/>
</dbReference>
<organism evidence="6 7">
    <name type="scientific">Cucurbita maxima</name>
    <name type="common">Pumpkin</name>
    <name type="synonym">Winter squash</name>
    <dbReference type="NCBI Taxonomy" id="3661"/>
    <lineage>
        <taxon>Eukaryota</taxon>
        <taxon>Viridiplantae</taxon>
        <taxon>Streptophyta</taxon>
        <taxon>Embryophyta</taxon>
        <taxon>Tracheophyta</taxon>
        <taxon>Spermatophyta</taxon>
        <taxon>Magnoliopsida</taxon>
        <taxon>eudicotyledons</taxon>
        <taxon>Gunneridae</taxon>
        <taxon>Pentapetalae</taxon>
        <taxon>rosids</taxon>
        <taxon>fabids</taxon>
        <taxon>Cucurbitales</taxon>
        <taxon>Cucurbitaceae</taxon>
        <taxon>Cucurbiteae</taxon>
        <taxon>Cucurbita</taxon>
    </lineage>
</organism>
<dbReference type="GO" id="GO:0005634">
    <property type="term" value="C:nucleus"/>
    <property type="evidence" value="ECO:0007669"/>
    <property type="project" value="UniProtKB-SubCell"/>
</dbReference>
<dbReference type="OrthoDB" id="757063at2759"/>
<dbReference type="AlphaFoldDB" id="A0A6J1KRC1"/>
<comment type="similarity">
    <text evidence="5">Belongs to the GRAS family.</text>
</comment>
<feature type="short sequence motif" description="VHIID" evidence="5">
    <location>
        <begin position="261"/>
        <end position="265"/>
    </location>
</feature>
<proteinExistence type="inferred from homology"/>
<accession>A0A6J1KRC1</accession>
<reference evidence="7" key="1">
    <citation type="submission" date="2025-08" db="UniProtKB">
        <authorList>
            <consortium name="RefSeq"/>
        </authorList>
    </citation>
    <scope>IDENTIFICATION</scope>
    <source>
        <tissue evidence="7">Young leaves</tissue>
    </source>
</reference>
<comment type="subcellular location">
    <subcellularLocation>
        <location evidence="1">Nucleus</location>
    </subcellularLocation>
</comment>
<evidence type="ECO:0000313" key="6">
    <source>
        <dbReference type="Proteomes" id="UP000504608"/>
    </source>
</evidence>
<dbReference type="PROSITE" id="PS50985">
    <property type="entry name" value="GRAS"/>
    <property type="match status" value="1"/>
</dbReference>
<feature type="region of interest" description="SAW" evidence="5">
    <location>
        <begin position="438"/>
        <end position="513"/>
    </location>
</feature>
<sequence length="520" mass="58415">MAWFLPAIFLRSDHKIKKKQKMQKTKLLCLPLKWLPCPFITNLSHPYIFFLSPYPQSFAFPMKLSRPEVDNGCLLQPPDPDEPWDFELPSSSISNTPIFHNQAFNLQSSNEFAYSVDHVNDLLESSTDDTTNGDELQVHVGNGRSKDVDDHGLTLISLLFECSVAISVDNLVEAHRMLLELTQMASPYGQSSAERVVTYFAAAMSSRVINSILGICSPLLDYKSISNSFQIFNNVSPLLKFAHLASNQTILESLSQCVDPIHIIDLDIMQGIQWPPLFQALTTKMDDSRSRHVRITAMGTTMELLLDTGKQLSNIARQLGISFEYNPIATKVGKVDISMVKLRQGETVVVNWVRHCLYDATGDDWKTLGLIQQLGPKIFTFVEQNMCHGGSYLDRFVSSLHYYSAIFDSLGACLSSNDSNRNQVEHNILYREINNILAIGGSSRSGEEKFKEWRSELRKCLMEVPMSSNSIAQAWLMLNMQSNNQGFTLVQGEGGALNLRWKDTSLYTASSWTRCNVGVA</sequence>
<keyword evidence="3" id="KW-0804">Transcription</keyword>
<evidence type="ECO:0000256" key="4">
    <source>
        <dbReference type="ARBA" id="ARBA00023242"/>
    </source>
</evidence>
<dbReference type="KEGG" id="cmax:111497974"/>
<dbReference type="PANTHER" id="PTHR31636">
    <property type="entry name" value="OSJNBA0084A10.13 PROTEIN-RELATED"/>
    <property type="match status" value="1"/>
</dbReference>
<comment type="caution">
    <text evidence="5">Lacks conserved residue(s) required for the propagation of feature annotation.</text>
</comment>
<gene>
    <name evidence="7" type="primary">LOC111497974</name>
</gene>
<evidence type="ECO:0000256" key="2">
    <source>
        <dbReference type="ARBA" id="ARBA00023015"/>
    </source>
</evidence>
<keyword evidence="6" id="KW-1185">Reference proteome</keyword>
<keyword evidence="2" id="KW-0805">Transcription regulation</keyword>
<dbReference type="InterPro" id="IPR005202">
    <property type="entry name" value="TF_GRAS"/>
</dbReference>
<name>A0A6J1KRC1_CUCMA</name>
<evidence type="ECO:0000256" key="5">
    <source>
        <dbReference type="PROSITE-ProRule" id="PRU01191"/>
    </source>
</evidence>
<evidence type="ECO:0000256" key="1">
    <source>
        <dbReference type="ARBA" id="ARBA00004123"/>
    </source>
</evidence>
<dbReference type="GeneID" id="111497974"/>
<dbReference type="Proteomes" id="UP000504608">
    <property type="component" value="Unplaced"/>
</dbReference>
<evidence type="ECO:0000313" key="7">
    <source>
        <dbReference type="RefSeq" id="XP_023004772.1"/>
    </source>
</evidence>
<dbReference type="RefSeq" id="XP_023004772.1">
    <property type="nucleotide sequence ID" value="XM_023149004.1"/>
</dbReference>
<protein>
    <submittedName>
        <fullName evidence="7">Protein SCARECROW-like</fullName>
    </submittedName>
</protein>
<keyword evidence="4" id="KW-0539">Nucleus</keyword>